<comment type="caution">
    <text evidence="2">The sequence shown here is derived from an EMBL/GenBank/DDBJ whole genome shotgun (WGS) entry which is preliminary data.</text>
</comment>
<evidence type="ECO:0000256" key="1">
    <source>
        <dbReference type="SAM" id="Phobius"/>
    </source>
</evidence>
<evidence type="ECO:0000313" key="3">
    <source>
        <dbReference type="Proteomes" id="UP000886822"/>
    </source>
</evidence>
<gene>
    <name evidence="2" type="ORF">H9875_07030</name>
</gene>
<protein>
    <submittedName>
        <fullName evidence="2">Uncharacterized protein</fullName>
    </submittedName>
</protein>
<keyword evidence="1" id="KW-0472">Membrane</keyword>
<sequence>MRMFIGLLAIVGVFIAIFRYFRNRKDKKKAKDLLLAEIIFVGIALWGFGGAEKKAAAINFDGVTVTKKQKTNLDALETDETNLVYEMGIKKLDANDTSNYTQTVQKDYLLINGTKPDKTYLANALMVDVKDVVYPKSYFDPHFIRVSVVRDMKDINKDSANTIGKTKSEKKQIANNLNKDAQFDSIYFRY</sequence>
<organism evidence="2 3">
    <name type="scientific">Candidatus Levilactobacillus faecigallinarum</name>
    <dbReference type="NCBI Taxonomy" id="2838638"/>
    <lineage>
        <taxon>Bacteria</taxon>
        <taxon>Bacillati</taxon>
        <taxon>Bacillota</taxon>
        <taxon>Bacilli</taxon>
        <taxon>Lactobacillales</taxon>
        <taxon>Lactobacillaceae</taxon>
        <taxon>Levilactobacillus</taxon>
    </lineage>
</organism>
<reference evidence="2" key="1">
    <citation type="journal article" date="2021" name="PeerJ">
        <title>Extensive microbial diversity within the chicken gut microbiome revealed by metagenomics and culture.</title>
        <authorList>
            <person name="Gilroy R."/>
            <person name="Ravi A."/>
            <person name="Getino M."/>
            <person name="Pursley I."/>
            <person name="Horton D.L."/>
            <person name="Alikhan N.F."/>
            <person name="Baker D."/>
            <person name="Gharbi K."/>
            <person name="Hall N."/>
            <person name="Watson M."/>
            <person name="Adriaenssens E.M."/>
            <person name="Foster-Nyarko E."/>
            <person name="Jarju S."/>
            <person name="Secka A."/>
            <person name="Antonio M."/>
            <person name="Oren A."/>
            <person name="Chaudhuri R.R."/>
            <person name="La Ragione R."/>
            <person name="Hildebrand F."/>
            <person name="Pallen M.J."/>
        </authorList>
    </citation>
    <scope>NUCLEOTIDE SEQUENCE</scope>
    <source>
        <strain evidence="2">CHK173-259</strain>
    </source>
</reference>
<dbReference type="EMBL" id="DXGJ01000053">
    <property type="protein sequence ID" value="HIW72365.1"/>
    <property type="molecule type" value="Genomic_DNA"/>
</dbReference>
<feature type="transmembrane region" description="Helical" evidence="1">
    <location>
        <begin position="6"/>
        <end position="21"/>
    </location>
</feature>
<name>A0A9D1QRY1_9LACO</name>
<keyword evidence="1" id="KW-1133">Transmembrane helix</keyword>
<keyword evidence="1" id="KW-0812">Transmembrane</keyword>
<dbReference type="AlphaFoldDB" id="A0A9D1QRY1"/>
<accession>A0A9D1QRY1</accession>
<reference evidence="2" key="2">
    <citation type="submission" date="2021-04" db="EMBL/GenBank/DDBJ databases">
        <authorList>
            <person name="Gilroy R."/>
        </authorList>
    </citation>
    <scope>NUCLEOTIDE SEQUENCE</scope>
    <source>
        <strain evidence="2">CHK173-259</strain>
    </source>
</reference>
<proteinExistence type="predicted"/>
<evidence type="ECO:0000313" key="2">
    <source>
        <dbReference type="EMBL" id="HIW72365.1"/>
    </source>
</evidence>
<feature type="transmembrane region" description="Helical" evidence="1">
    <location>
        <begin position="33"/>
        <end position="51"/>
    </location>
</feature>
<dbReference type="Proteomes" id="UP000886822">
    <property type="component" value="Unassembled WGS sequence"/>
</dbReference>